<dbReference type="SUPFAM" id="SSF48097">
    <property type="entry name" value="Regulator of G-protein signaling, RGS"/>
    <property type="match status" value="1"/>
</dbReference>
<evidence type="ECO:0000259" key="7">
    <source>
        <dbReference type="PROSITE" id="PS50132"/>
    </source>
</evidence>
<dbReference type="InterPro" id="IPR047017">
    <property type="entry name" value="RGS6/7/9/11_DHEX_sf"/>
</dbReference>
<dbReference type="InterPro" id="IPR002110">
    <property type="entry name" value="Ankyrin_rpt"/>
</dbReference>
<dbReference type="PRINTS" id="PR01301">
    <property type="entry name" value="RGSPROTEIN"/>
</dbReference>
<keyword evidence="3" id="KW-0734">Signal transduction inhibitor</keyword>
<dbReference type="Pfam" id="PF00631">
    <property type="entry name" value="G-gamma"/>
    <property type="match status" value="1"/>
</dbReference>
<dbReference type="InterPro" id="IPR016137">
    <property type="entry name" value="RGS"/>
</dbReference>
<feature type="region of interest" description="Disordered" evidence="6">
    <location>
        <begin position="791"/>
        <end position="828"/>
    </location>
</feature>
<evidence type="ECO:0000256" key="5">
    <source>
        <dbReference type="PROSITE-ProRule" id="PRU00023"/>
    </source>
</evidence>
<dbReference type="SUPFAM" id="SSF46785">
    <property type="entry name" value="Winged helix' DNA-binding domain"/>
    <property type="match status" value="1"/>
</dbReference>
<keyword evidence="1" id="KW-0489">Methyltransferase</keyword>
<proteinExistence type="predicted"/>
<dbReference type="Gene3D" id="1.25.40.20">
    <property type="entry name" value="Ankyrin repeat-containing domain"/>
    <property type="match status" value="1"/>
</dbReference>
<evidence type="ECO:0000313" key="9">
    <source>
        <dbReference type="Proteomes" id="UP000694871"/>
    </source>
</evidence>
<dbReference type="PROSITE" id="PS50088">
    <property type="entry name" value="ANK_REPEAT"/>
    <property type="match status" value="3"/>
</dbReference>
<dbReference type="InterPro" id="IPR036770">
    <property type="entry name" value="Ankyrin_rpt-contain_sf"/>
</dbReference>
<dbReference type="Proteomes" id="UP000694871">
    <property type="component" value="Unplaced"/>
</dbReference>
<gene>
    <name evidence="10" type="primary">RGS11</name>
</gene>
<evidence type="ECO:0000256" key="1">
    <source>
        <dbReference type="ARBA" id="ARBA00022603"/>
    </source>
</evidence>
<evidence type="ECO:0000256" key="2">
    <source>
        <dbReference type="ARBA" id="ARBA00022691"/>
    </source>
</evidence>
<dbReference type="SUPFAM" id="SSF48670">
    <property type="entry name" value="Transducin (heterotrimeric G protein), gamma chain"/>
    <property type="match status" value="1"/>
</dbReference>
<feature type="repeat" description="ANK" evidence="5">
    <location>
        <begin position="106"/>
        <end position="138"/>
    </location>
</feature>
<dbReference type="Pfam" id="PF12796">
    <property type="entry name" value="Ank_2"/>
    <property type="match status" value="1"/>
</dbReference>
<dbReference type="SMART" id="SM00468">
    <property type="entry name" value="PreSET"/>
    <property type="match status" value="1"/>
</dbReference>
<evidence type="ECO:0000256" key="6">
    <source>
        <dbReference type="SAM" id="MobiDB-lite"/>
    </source>
</evidence>
<protein>
    <submittedName>
        <fullName evidence="10">Regulator of G-protein signaling 11</fullName>
    </submittedName>
</protein>
<dbReference type="SUPFAM" id="SSF82199">
    <property type="entry name" value="SET domain"/>
    <property type="match status" value="1"/>
</dbReference>
<dbReference type="InterPro" id="IPR047016">
    <property type="entry name" value="RGS6/7/9/11"/>
</dbReference>
<organism evidence="9 10">
    <name type="scientific">Gekko japonicus</name>
    <name type="common">Schlegel's Japanese gecko</name>
    <dbReference type="NCBI Taxonomy" id="146911"/>
    <lineage>
        <taxon>Eukaryota</taxon>
        <taxon>Metazoa</taxon>
        <taxon>Chordata</taxon>
        <taxon>Craniata</taxon>
        <taxon>Vertebrata</taxon>
        <taxon>Euteleostomi</taxon>
        <taxon>Lepidosauria</taxon>
        <taxon>Squamata</taxon>
        <taxon>Bifurcata</taxon>
        <taxon>Gekkota</taxon>
        <taxon>Gekkonidae</taxon>
        <taxon>Gekkoninae</taxon>
        <taxon>Gekko</taxon>
    </lineage>
</organism>
<evidence type="ECO:0000313" key="10">
    <source>
        <dbReference type="RefSeq" id="XP_015265383.1"/>
    </source>
</evidence>
<evidence type="ECO:0000259" key="8">
    <source>
        <dbReference type="PROSITE" id="PS50867"/>
    </source>
</evidence>
<feature type="domain" description="RGS" evidence="7">
    <location>
        <begin position="659"/>
        <end position="774"/>
    </location>
</feature>
<keyword evidence="5" id="KW-0040">ANK repeat</keyword>
<dbReference type="InterPro" id="IPR007728">
    <property type="entry name" value="Pre-SET_dom"/>
</dbReference>
<feature type="repeat" description="ANK" evidence="5">
    <location>
        <begin position="139"/>
        <end position="171"/>
    </location>
</feature>
<feature type="domain" description="Pre-SET" evidence="8">
    <location>
        <begin position="293"/>
        <end position="358"/>
    </location>
</feature>
<dbReference type="Pfam" id="PF18148">
    <property type="entry name" value="RGS_DHEX"/>
    <property type="match status" value="1"/>
</dbReference>
<dbReference type="RefSeq" id="XP_015265383.1">
    <property type="nucleotide sequence ID" value="XM_015409897.1"/>
</dbReference>
<dbReference type="Pfam" id="PF00615">
    <property type="entry name" value="RGS"/>
    <property type="match status" value="1"/>
</dbReference>
<dbReference type="InterPro" id="IPR036388">
    <property type="entry name" value="WH-like_DNA-bd_sf"/>
</dbReference>
<dbReference type="PROSITE" id="PS50867">
    <property type="entry name" value="PRE_SET"/>
    <property type="match status" value="1"/>
</dbReference>
<keyword evidence="2" id="KW-0949">S-adenosyl-L-methionine</keyword>
<dbReference type="PROSITE" id="PS50297">
    <property type="entry name" value="ANK_REP_REGION"/>
    <property type="match status" value="3"/>
</dbReference>
<reference evidence="10" key="1">
    <citation type="submission" date="2025-08" db="UniProtKB">
        <authorList>
            <consortium name="RefSeq"/>
        </authorList>
    </citation>
    <scope>IDENTIFICATION</scope>
</reference>
<dbReference type="SMART" id="SM00224">
    <property type="entry name" value="GGL"/>
    <property type="match status" value="1"/>
</dbReference>
<dbReference type="Pfam" id="PF05033">
    <property type="entry name" value="Pre-SET"/>
    <property type="match status" value="1"/>
</dbReference>
<evidence type="ECO:0000256" key="4">
    <source>
        <dbReference type="ARBA" id="ARBA00022853"/>
    </source>
</evidence>
<dbReference type="InterPro" id="IPR040759">
    <property type="entry name" value="RGS_DHEX"/>
</dbReference>
<keyword evidence="1" id="KW-0808">Transferase</keyword>
<dbReference type="Gene3D" id="4.10.260.10">
    <property type="entry name" value="Transducin (heterotrimeric G protein), gamma chain"/>
    <property type="match status" value="1"/>
</dbReference>
<dbReference type="PROSITE" id="PS50132">
    <property type="entry name" value="RGS"/>
    <property type="match status" value="1"/>
</dbReference>
<dbReference type="CDD" id="cd00068">
    <property type="entry name" value="GGL"/>
    <property type="match status" value="1"/>
</dbReference>
<keyword evidence="4" id="KW-0156">Chromatin regulator</keyword>
<dbReference type="Gene3D" id="1.10.167.10">
    <property type="entry name" value="Regulator of G-protein Signalling 4, domain 2"/>
    <property type="match status" value="1"/>
</dbReference>
<dbReference type="PANTHER" id="PTHR45746">
    <property type="entry name" value="LP21163P"/>
    <property type="match status" value="1"/>
</dbReference>
<dbReference type="Gene3D" id="2.170.270.10">
    <property type="entry name" value="SET domain"/>
    <property type="match status" value="1"/>
</dbReference>
<dbReference type="InterPro" id="IPR036390">
    <property type="entry name" value="WH_DNA-bd_sf"/>
</dbReference>
<dbReference type="InterPro" id="IPR046341">
    <property type="entry name" value="SET_dom_sf"/>
</dbReference>
<dbReference type="SMART" id="SM00248">
    <property type="entry name" value="ANK"/>
    <property type="match status" value="4"/>
</dbReference>
<dbReference type="Gene3D" id="1.10.10.10">
    <property type="entry name" value="Winged helix-like DNA-binding domain superfamily/Winged helix DNA-binding domain"/>
    <property type="match status" value="1"/>
</dbReference>
<name>A0ABM1JV96_GEKJA</name>
<dbReference type="SMART" id="SM00315">
    <property type="entry name" value="RGS"/>
    <property type="match status" value="1"/>
</dbReference>
<dbReference type="Gene3D" id="1.10.1240.60">
    <property type="match status" value="1"/>
</dbReference>
<dbReference type="PANTHER" id="PTHR45746:SF3">
    <property type="entry name" value="REGULATOR OF G-PROTEIN SIGNALING 11"/>
    <property type="match status" value="1"/>
</dbReference>
<dbReference type="InterPro" id="IPR036305">
    <property type="entry name" value="RGS_sf"/>
</dbReference>
<dbReference type="InterPro" id="IPR015898">
    <property type="entry name" value="G-protein_gamma-like_dom"/>
</dbReference>
<dbReference type="InterPro" id="IPR044926">
    <property type="entry name" value="RGS_subdomain_2"/>
</dbReference>
<dbReference type="GeneID" id="107109300"/>
<feature type="region of interest" description="Disordered" evidence="6">
    <location>
        <begin position="1"/>
        <end position="23"/>
    </location>
</feature>
<sequence>MIFVNGTTPTSPTVSSDLGSQAGPQWSLRGQSCLPVSAAESQGPRGVGSLWLAGWLGEAGRKDSAGVCCLQDEANPLHAVARKGHYDAACRILSLGTEAIDSQDAWGRSPLFWATEYRQESLAELLLAHGADLAVRDKEGNLCLHWAAFVGCAPIARMLLEAGSDPDVPNGQGDSPLHMAARERRYECLVLLLAHGAKVCLKNKAGQTPLQYARPGSPSWSALQAAFALPRGQVERVLSRDISRGFEQVPIPCLNGVDDEPCPSDFLYVTQNIVSDSMVVPAAAAATAAGGSQPCSCPGGCSPARCPCVSRSKCPWYTMDGRLVPGASPSPAETGLLFECGVLCACASSCPNRVVQRGTRVQLQLFRLPAKGWGVRTVQDVPRGAFLCQYFGELISRTEAGRRQEDAYYFVMDTPEGLPVYLSPPAEALHLGSLIVRHGYIYPLKDPRSLALRADETPYRFQTPYFWMSTKWPATELDYAIYLAKKNIRKQGDLIEHEKEDYSQLHKRINHAWDFVVMQAREQLRAAKQRRRGDRIVTECQEQAYWLVNRPLPGSLNMMELGPEGRNRHGTRVQRVKNADYYKQEIRFCRAAMSRTRVKSSICLEGYIKFNDQYVPHDPIMSGCLPSNPWITDDTTYWAMNAPTVSVPTKLRVERWSFSFQELLSDLLGRGQFLEFLQKEFSAENLSFWEACEALRHGEQARIGEMVDSIYQQFLAPSATRWVNIDSKTMERTLEGIRNPHRHVMDDAQMHIYMLMKKDSYPRFLKSETYKNLLAEALIPPETKKRVFPFMRKPRHSSPSPALLPSGDHEIKVDERSRGGLEPPDFLA</sequence>
<feature type="repeat" description="ANK" evidence="5">
    <location>
        <begin position="172"/>
        <end position="204"/>
    </location>
</feature>
<evidence type="ECO:0000256" key="3">
    <source>
        <dbReference type="ARBA" id="ARBA00022700"/>
    </source>
</evidence>
<keyword evidence="9" id="KW-1185">Reference proteome</keyword>
<accession>A0ABM1JV96</accession>
<dbReference type="CDD" id="cd04450">
    <property type="entry name" value="DEP_RGS7-like"/>
    <property type="match status" value="1"/>
</dbReference>
<dbReference type="Pfam" id="PF00023">
    <property type="entry name" value="Ank"/>
    <property type="match status" value="1"/>
</dbReference>
<dbReference type="SMART" id="SM01224">
    <property type="entry name" value="G_gamma"/>
    <property type="match status" value="1"/>
</dbReference>
<feature type="compositionally biased region" description="Basic and acidic residues" evidence="6">
    <location>
        <begin position="807"/>
        <end position="819"/>
    </location>
</feature>
<dbReference type="SUPFAM" id="SSF48403">
    <property type="entry name" value="Ankyrin repeat"/>
    <property type="match status" value="1"/>
</dbReference>
<dbReference type="InterPro" id="IPR036284">
    <property type="entry name" value="GGL_sf"/>
</dbReference>